<evidence type="ECO:0008006" key="4">
    <source>
        <dbReference type="Google" id="ProtNLM"/>
    </source>
</evidence>
<dbReference type="InterPro" id="IPR014121">
    <property type="entry name" value="TraN_Ftype"/>
</dbReference>
<dbReference type="Pfam" id="PF06986">
    <property type="entry name" value="F_T4SS_TraN"/>
    <property type="match status" value="2"/>
</dbReference>
<evidence type="ECO:0000313" key="3">
    <source>
        <dbReference type="Proteomes" id="UP000440498"/>
    </source>
</evidence>
<accession>A0A6A7N6Q4</accession>
<keyword evidence="3" id="KW-1185">Reference proteome</keyword>
<evidence type="ECO:0000313" key="2">
    <source>
        <dbReference type="EMBL" id="MQA40588.1"/>
    </source>
</evidence>
<name>A0A6A7N6Q4_9BURK</name>
<reference evidence="2 3" key="1">
    <citation type="submission" date="2019-10" db="EMBL/GenBank/DDBJ databases">
        <title>Two novel species isolated from a subtropical stream in China.</title>
        <authorList>
            <person name="Lu H."/>
        </authorList>
    </citation>
    <scope>NUCLEOTIDE SEQUENCE [LARGE SCALE GENOMIC DNA]</scope>
    <source>
        <strain evidence="2 3">FT29W</strain>
    </source>
</reference>
<dbReference type="RefSeq" id="WP_152839886.1">
    <property type="nucleotide sequence ID" value="NZ_WHUG01000009.1"/>
</dbReference>
<dbReference type="Proteomes" id="UP000440498">
    <property type="component" value="Unassembled WGS sequence"/>
</dbReference>
<dbReference type="EMBL" id="WHUG01000009">
    <property type="protein sequence ID" value="MQA40588.1"/>
    <property type="molecule type" value="Genomic_DNA"/>
</dbReference>
<keyword evidence="1" id="KW-0732">Signal</keyword>
<proteinExistence type="predicted"/>
<comment type="caution">
    <text evidence="2">The sequence shown here is derived from an EMBL/GenBank/DDBJ whole genome shotgun (WGS) entry which is preliminary data.</text>
</comment>
<protein>
    <recommendedName>
        <fullName evidence="4">Conjugal transfer protein TraN</fullName>
    </recommendedName>
</protein>
<feature type="signal peptide" evidence="1">
    <location>
        <begin position="1"/>
        <end position="21"/>
    </location>
</feature>
<sequence>MKPRMVWYTLWCFNWALCASAYGQAPTPMPEGVAANAAIAAMINQPTASTVVPGYTTNPPELSLAGKDLKAAAALRLNACLAAPADPVCTGQVAATNAAATPRIPSSEVAAIAAAAQAIARDPLSSHAAIGEFYSGCNAHGCPPSGTFCFGESCFDTKAVADTDFAQTMSFMEAAREAGVYLDPDRITVFNGAGDSCRMRALKNCCGTDGAGVKMSNGGVFGSGSVLVYDVLMNSGNREFLYQGVKAMLTADSYGGTFTSFGVTFASGGTALPSGSVLLTSGDNFAVAFDPWSLAIMVIIMVVTNLLSCSQAEAKMALQEGAKLCHSIGTFCSHCLFRNPFGGGCAVCDTYSTGKCCFNSMLSRIINEQGRAQLGKGWGSGDSPQCTGFTVAQLLRLDFSRMDLSEFYASLAPKIPDAGKIIDSAVKAAPKCYAGAGKC</sequence>
<evidence type="ECO:0000256" key="1">
    <source>
        <dbReference type="SAM" id="SignalP"/>
    </source>
</evidence>
<organism evidence="2 3">
    <name type="scientific">Rugamonas aquatica</name>
    <dbReference type="NCBI Taxonomy" id="2743357"/>
    <lineage>
        <taxon>Bacteria</taxon>
        <taxon>Pseudomonadati</taxon>
        <taxon>Pseudomonadota</taxon>
        <taxon>Betaproteobacteria</taxon>
        <taxon>Burkholderiales</taxon>
        <taxon>Oxalobacteraceae</taxon>
        <taxon>Telluria group</taxon>
        <taxon>Rugamonas</taxon>
    </lineage>
</organism>
<gene>
    <name evidence="2" type="ORF">GEV02_20760</name>
</gene>
<dbReference type="AlphaFoldDB" id="A0A6A7N6Q4"/>
<feature type="chain" id="PRO_5025555527" description="Conjugal transfer protein TraN" evidence="1">
    <location>
        <begin position="22"/>
        <end position="439"/>
    </location>
</feature>